<protein>
    <submittedName>
        <fullName evidence="3">Uncharacterized protein</fullName>
    </submittedName>
</protein>
<proteinExistence type="predicted"/>
<evidence type="ECO:0000256" key="1">
    <source>
        <dbReference type="SAM" id="MobiDB-lite"/>
    </source>
</evidence>
<organism evidence="3 4">
    <name type="scientific">Thelohanellus kitauei</name>
    <name type="common">Myxosporean</name>
    <dbReference type="NCBI Taxonomy" id="669202"/>
    <lineage>
        <taxon>Eukaryota</taxon>
        <taxon>Metazoa</taxon>
        <taxon>Cnidaria</taxon>
        <taxon>Myxozoa</taxon>
        <taxon>Myxosporea</taxon>
        <taxon>Bivalvulida</taxon>
        <taxon>Platysporina</taxon>
        <taxon>Myxobolidae</taxon>
        <taxon>Thelohanellus</taxon>
    </lineage>
</organism>
<keyword evidence="2" id="KW-0472">Membrane</keyword>
<keyword evidence="2" id="KW-1133">Transmembrane helix</keyword>
<name>A0A0C2MMN0_THEKT</name>
<evidence type="ECO:0000256" key="2">
    <source>
        <dbReference type="SAM" id="Phobius"/>
    </source>
</evidence>
<sequence length="128" mass="14325">MDDQIERDTTEIVKTEEAHHDPVENETNIESEGEGFCLLSAIKESKDSASVSDETNNQKEQILAPSNTTNHENNSPNFPKIITQSPHEDSSITNHQMFTFVGVSITAVTIVSGSIMLVYTRFYLRFGF</sequence>
<evidence type="ECO:0000313" key="4">
    <source>
        <dbReference type="Proteomes" id="UP000031668"/>
    </source>
</evidence>
<feature type="compositionally biased region" description="Polar residues" evidence="1">
    <location>
        <begin position="48"/>
        <end position="89"/>
    </location>
</feature>
<feature type="compositionally biased region" description="Basic and acidic residues" evidence="1">
    <location>
        <begin position="1"/>
        <end position="23"/>
    </location>
</feature>
<dbReference type="AlphaFoldDB" id="A0A0C2MMN0"/>
<accession>A0A0C2MMN0</accession>
<gene>
    <name evidence="3" type="ORF">RF11_06924</name>
</gene>
<feature type="transmembrane region" description="Helical" evidence="2">
    <location>
        <begin position="97"/>
        <end position="119"/>
    </location>
</feature>
<feature type="region of interest" description="Disordered" evidence="1">
    <location>
        <begin position="1"/>
        <end position="32"/>
    </location>
</feature>
<feature type="region of interest" description="Disordered" evidence="1">
    <location>
        <begin position="47"/>
        <end position="89"/>
    </location>
</feature>
<evidence type="ECO:0000313" key="3">
    <source>
        <dbReference type="EMBL" id="KII68486.1"/>
    </source>
</evidence>
<keyword evidence="4" id="KW-1185">Reference proteome</keyword>
<keyword evidence="2" id="KW-0812">Transmembrane</keyword>
<dbReference type="EMBL" id="JWZT01002856">
    <property type="protein sequence ID" value="KII68486.1"/>
    <property type="molecule type" value="Genomic_DNA"/>
</dbReference>
<dbReference type="Proteomes" id="UP000031668">
    <property type="component" value="Unassembled WGS sequence"/>
</dbReference>
<reference evidence="3 4" key="1">
    <citation type="journal article" date="2014" name="Genome Biol. Evol.">
        <title>The genome of the myxosporean Thelohanellus kitauei shows adaptations to nutrient acquisition within its fish host.</title>
        <authorList>
            <person name="Yang Y."/>
            <person name="Xiong J."/>
            <person name="Zhou Z."/>
            <person name="Huo F."/>
            <person name="Miao W."/>
            <person name="Ran C."/>
            <person name="Liu Y."/>
            <person name="Zhang J."/>
            <person name="Feng J."/>
            <person name="Wang M."/>
            <person name="Wang M."/>
            <person name="Wang L."/>
            <person name="Yao B."/>
        </authorList>
    </citation>
    <scope>NUCLEOTIDE SEQUENCE [LARGE SCALE GENOMIC DNA]</scope>
    <source>
        <strain evidence="3">Wuqing</strain>
    </source>
</reference>
<comment type="caution">
    <text evidence="3">The sequence shown here is derived from an EMBL/GenBank/DDBJ whole genome shotgun (WGS) entry which is preliminary data.</text>
</comment>